<dbReference type="InterPro" id="IPR003956">
    <property type="entry name" value="Transcrpt_fac_NFYB/HAP3_CS"/>
</dbReference>
<keyword evidence="5" id="KW-0010">Activator</keyword>
<reference evidence="9" key="1">
    <citation type="submission" date="2021-01" db="EMBL/GenBank/DDBJ databases">
        <title>Adiantum capillus-veneris genome.</title>
        <authorList>
            <person name="Fang Y."/>
            <person name="Liao Q."/>
        </authorList>
    </citation>
    <scope>NUCLEOTIDE SEQUENCE</scope>
    <source>
        <strain evidence="9">H3</strain>
        <tissue evidence="9">Leaf</tissue>
    </source>
</reference>
<organism evidence="9 10">
    <name type="scientific">Adiantum capillus-veneris</name>
    <name type="common">Maidenhair fern</name>
    <dbReference type="NCBI Taxonomy" id="13818"/>
    <lineage>
        <taxon>Eukaryota</taxon>
        <taxon>Viridiplantae</taxon>
        <taxon>Streptophyta</taxon>
        <taxon>Embryophyta</taxon>
        <taxon>Tracheophyta</taxon>
        <taxon>Polypodiopsida</taxon>
        <taxon>Polypodiidae</taxon>
        <taxon>Polypodiales</taxon>
        <taxon>Pteridineae</taxon>
        <taxon>Pteridaceae</taxon>
        <taxon>Vittarioideae</taxon>
        <taxon>Adiantum</taxon>
    </lineage>
</organism>
<dbReference type="EMBL" id="JABFUD020000006">
    <property type="protein sequence ID" value="KAI5078459.1"/>
    <property type="molecule type" value="Genomic_DNA"/>
</dbReference>
<keyword evidence="4" id="KW-0238">DNA-binding</keyword>
<dbReference type="GO" id="GO:0016602">
    <property type="term" value="C:CCAAT-binding factor complex"/>
    <property type="evidence" value="ECO:0007669"/>
    <property type="project" value="InterPro"/>
</dbReference>
<dbReference type="PANTHER" id="PTHR11064:SF196">
    <property type="entry name" value="NUCLEAR TRANSCRIPTION FACTOR Y SUBUNIT B-6"/>
    <property type="match status" value="1"/>
</dbReference>
<dbReference type="Proteomes" id="UP000886520">
    <property type="component" value="Chromosome 6"/>
</dbReference>
<gene>
    <name evidence="9" type="ORF">GOP47_0006130</name>
</gene>
<dbReference type="Pfam" id="PF00808">
    <property type="entry name" value="CBFD_NFYB_HMF"/>
    <property type="match status" value="1"/>
</dbReference>
<dbReference type="InterPro" id="IPR027113">
    <property type="entry name" value="Transc_fact_NFYB/HAP3"/>
</dbReference>
<dbReference type="FunFam" id="1.10.20.10:FF:000049">
    <property type="entry name" value="Nuclear transcription factor Y subunit B-6"/>
    <property type="match status" value="1"/>
</dbReference>
<dbReference type="Gene3D" id="1.10.20.10">
    <property type="entry name" value="Histone, subunit A"/>
    <property type="match status" value="1"/>
</dbReference>
<dbReference type="GO" id="GO:0000978">
    <property type="term" value="F:RNA polymerase II cis-regulatory region sequence-specific DNA binding"/>
    <property type="evidence" value="ECO:0007669"/>
    <property type="project" value="TreeGrafter"/>
</dbReference>
<name>A0A9D4ZK41_ADICA</name>
<keyword evidence="10" id="KW-1185">Reference proteome</keyword>
<evidence type="ECO:0000256" key="4">
    <source>
        <dbReference type="ARBA" id="ARBA00023125"/>
    </source>
</evidence>
<comment type="caution">
    <text evidence="9">The sequence shown here is derived from an EMBL/GenBank/DDBJ whole genome shotgun (WGS) entry which is preliminary data.</text>
</comment>
<dbReference type="GO" id="GO:0046982">
    <property type="term" value="F:protein heterodimerization activity"/>
    <property type="evidence" value="ECO:0007669"/>
    <property type="project" value="InterPro"/>
</dbReference>
<comment type="subcellular location">
    <subcellularLocation>
        <location evidence="1">Nucleus</location>
    </subcellularLocation>
</comment>
<keyword evidence="6" id="KW-0804">Transcription</keyword>
<evidence type="ECO:0000313" key="9">
    <source>
        <dbReference type="EMBL" id="KAI5078459.1"/>
    </source>
</evidence>
<evidence type="ECO:0000256" key="5">
    <source>
        <dbReference type="ARBA" id="ARBA00023159"/>
    </source>
</evidence>
<keyword evidence="7" id="KW-0539">Nucleus</keyword>
<dbReference type="CDD" id="cd22907">
    <property type="entry name" value="HFD_NFYB"/>
    <property type="match status" value="1"/>
</dbReference>
<feature type="domain" description="Transcription factor CBF/NF-Y/archaeal histone" evidence="8">
    <location>
        <begin position="23"/>
        <end position="86"/>
    </location>
</feature>
<dbReference type="AlphaFoldDB" id="A0A9D4ZK41"/>
<dbReference type="OrthoDB" id="386949at2759"/>
<dbReference type="GO" id="GO:0009738">
    <property type="term" value="P:abscisic acid-activated signaling pathway"/>
    <property type="evidence" value="ECO:0007669"/>
    <property type="project" value="UniProtKB-ARBA"/>
</dbReference>
<proteinExistence type="inferred from homology"/>
<dbReference type="InterPro" id="IPR009072">
    <property type="entry name" value="Histone-fold"/>
</dbReference>
<dbReference type="PROSITE" id="PS00685">
    <property type="entry name" value="NFYB_HAP3"/>
    <property type="match status" value="1"/>
</dbReference>
<evidence type="ECO:0000256" key="2">
    <source>
        <dbReference type="ARBA" id="ARBA00009053"/>
    </source>
</evidence>
<dbReference type="SUPFAM" id="SSF47113">
    <property type="entry name" value="Histone-fold"/>
    <property type="match status" value="1"/>
</dbReference>
<evidence type="ECO:0000256" key="6">
    <source>
        <dbReference type="ARBA" id="ARBA00023163"/>
    </source>
</evidence>
<dbReference type="GO" id="GO:0001228">
    <property type="term" value="F:DNA-binding transcription activator activity, RNA polymerase II-specific"/>
    <property type="evidence" value="ECO:0007669"/>
    <property type="project" value="InterPro"/>
</dbReference>
<protein>
    <recommendedName>
        <fullName evidence="8">Transcription factor CBF/NF-Y/archaeal histone domain-containing protein</fullName>
    </recommendedName>
</protein>
<evidence type="ECO:0000256" key="1">
    <source>
        <dbReference type="ARBA" id="ARBA00004123"/>
    </source>
</evidence>
<sequence>MESGGASSSTTVSGSGREQDRLMPIANVIRMMRKVLPAHVKIADDAKDTIQECVSEFISFVTSEANDRCQREQRRTITAEDIMWAMLKLGFDDYIEPLSLYLQRFRELEGGDHRCSSKREFLPLTKKDPFAIMSSMRPSPLSSIGGIHPKGFYDAQLYDDYEHMNSATSTTLPFDPFNQQKM</sequence>
<keyword evidence="3" id="KW-0805">Transcription regulation</keyword>
<accession>A0A9D4ZK41</accession>
<evidence type="ECO:0000259" key="8">
    <source>
        <dbReference type="Pfam" id="PF00808"/>
    </source>
</evidence>
<dbReference type="PRINTS" id="PR00615">
    <property type="entry name" value="CCAATSUBUNTA"/>
</dbReference>
<dbReference type="PANTHER" id="PTHR11064">
    <property type="entry name" value="CCAAT-BINDING TRANSCRIPTION FACTOR-RELATED"/>
    <property type="match status" value="1"/>
</dbReference>
<dbReference type="InterPro" id="IPR003958">
    <property type="entry name" value="CBFA_NFYB_domain"/>
</dbReference>
<evidence type="ECO:0000256" key="7">
    <source>
        <dbReference type="ARBA" id="ARBA00023242"/>
    </source>
</evidence>
<evidence type="ECO:0000313" key="10">
    <source>
        <dbReference type="Proteomes" id="UP000886520"/>
    </source>
</evidence>
<comment type="similarity">
    <text evidence="2">Belongs to the NFYB/HAP3 subunit family.</text>
</comment>
<evidence type="ECO:0000256" key="3">
    <source>
        <dbReference type="ARBA" id="ARBA00023015"/>
    </source>
</evidence>